<evidence type="ECO:0000256" key="5">
    <source>
        <dbReference type="ARBA" id="ARBA00022801"/>
    </source>
</evidence>
<organism evidence="10 11">
    <name type="scientific">Roseibium aestuarii</name>
    <dbReference type="NCBI Taxonomy" id="2600299"/>
    <lineage>
        <taxon>Bacteria</taxon>
        <taxon>Pseudomonadati</taxon>
        <taxon>Pseudomonadota</taxon>
        <taxon>Alphaproteobacteria</taxon>
        <taxon>Hyphomicrobiales</taxon>
        <taxon>Stappiaceae</taxon>
        <taxon>Roseibium</taxon>
    </lineage>
</organism>
<evidence type="ECO:0000256" key="1">
    <source>
        <dbReference type="ARBA" id="ARBA00010669"/>
    </source>
</evidence>
<evidence type="ECO:0000256" key="3">
    <source>
        <dbReference type="ARBA" id="ARBA00022694"/>
    </source>
</evidence>
<protein>
    <recommendedName>
        <fullName evidence="8">tRNA-specific adenosine deaminase</fullName>
        <ecNumber evidence="8">3.5.4.33</ecNumber>
    </recommendedName>
</protein>
<evidence type="ECO:0000256" key="6">
    <source>
        <dbReference type="ARBA" id="ARBA00022833"/>
    </source>
</evidence>
<dbReference type="Gene3D" id="3.40.140.10">
    <property type="entry name" value="Cytidine Deaminase, domain 2"/>
    <property type="match status" value="1"/>
</dbReference>
<dbReference type="PANTHER" id="PTHR11079:SF202">
    <property type="entry name" value="TRNA-SPECIFIC ADENOSINE DEAMINASE"/>
    <property type="match status" value="1"/>
</dbReference>
<evidence type="ECO:0000313" key="11">
    <source>
        <dbReference type="Proteomes" id="UP001597327"/>
    </source>
</evidence>
<comment type="similarity">
    <text evidence="1">Belongs to the cytidine and deoxycytidylate deaminase family. ADAT2 subfamily.</text>
</comment>
<gene>
    <name evidence="8" type="primary">tadA</name>
    <name evidence="10" type="ORF">ACFSC7_07250</name>
</gene>
<dbReference type="PROSITE" id="PS00903">
    <property type="entry name" value="CYT_DCMP_DEAMINASES_1"/>
    <property type="match status" value="1"/>
</dbReference>
<evidence type="ECO:0000256" key="7">
    <source>
        <dbReference type="ARBA" id="ARBA00048045"/>
    </source>
</evidence>
<feature type="domain" description="CMP/dCMP-type deaminase" evidence="9">
    <location>
        <begin position="9"/>
        <end position="118"/>
    </location>
</feature>
<comment type="catalytic activity">
    <reaction evidence="7 8">
        <text>adenosine(34) in tRNA + H2O + H(+) = inosine(34) in tRNA + NH4(+)</text>
        <dbReference type="Rhea" id="RHEA:43168"/>
        <dbReference type="Rhea" id="RHEA-COMP:10373"/>
        <dbReference type="Rhea" id="RHEA-COMP:10374"/>
        <dbReference type="ChEBI" id="CHEBI:15377"/>
        <dbReference type="ChEBI" id="CHEBI:15378"/>
        <dbReference type="ChEBI" id="CHEBI:28938"/>
        <dbReference type="ChEBI" id="CHEBI:74411"/>
        <dbReference type="ChEBI" id="CHEBI:82852"/>
        <dbReference type="EC" id="3.5.4.33"/>
    </reaction>
</comment>
<dbReference type="RefSeq" id="WP_208998616.1">
    <property type="nucleotide sequence ID" value="NZ_JBHUFA010000001.1"/>
</dbReference>
<reference evidence="11" key="1">
    <citation type="journal article" date="2019" name="Int. J. Syst. Evol. Microbiol.">
        <title>The Global Catalogue of Microorganisms (GCM) 10K type strain sequencing project: providing services to taxonomists for standard genome sequencing and annotation.</title>
        <authorList>
            <consortium name="The Broad Institute Genomics Platform"/>
            <consortium name="The Broad Institute Genome Sequencing Center for Infectious Disease"/>
            <person name="Wu L."/>
            <person name="Ma J."/>
        </authorList>
    </citation>
    <scope>NUCLEOTIDE SEQUENCE [LARGE SCALE GENOMIC DNA]</scope>
    <source>
        <strain evidence="11">JCM 3369</strain>
    </source>
</reference>
<comment type="cofactor">
    <cofactor evidence="8">
        <name>Zn(2+)</name>
        <dbReference type="ChEBI" id="CHEBI:29105"/>
    </cofactor>
    <text evidence="8">Binds 1 zinc ion per subunit.</text>
</comment>
<proteinExistence type="inferred from homology"/>
<dbReference type="HAMAP" id="MF_00972">
    <property type="entry name" value="tRNA_aden_deaminase"/>
    <property type="match status" value="1"/>
</dbReference>
<comment type="caution">
    <text evidence="10">The sequence shown here is derived from an EMBL/GenBank/DDBJ whole genome shotgun (WGS) entry which is preliminary data.</text>
</comment>
<evidence type="ECO:0000256" key="4">
    <source>
        <dbReference type="ARBA" id="ARBA00022723"/>
    </source>
</evidence>
<evidence type="ECO:0000256" key="8">
    <source>
        <dbReference type="HAMAP-Rule" id="MF_00972"/>
    </source>
</evidence>
<feature type="active site" description="Proton donor" evidence="8">
    <location>
        <position position="62"/>
    </location>
</feature>
<keyword evidence="3 8" id="KW-0819">tRNA processing</keyword>
<comment type="function">
    <text evidence="8">Catalyzes the deamination of adenosine to inosine at the wobble position 34 of tRNA(Arg2).</text>
</comment>
<dbReference type="PANTHER" id="PTHR11079">
    <property type="entry name" value="CYTOSINE DEAMINASE FAMILY MEMBER"/>
    <property type="match status" value="1"/>
</dbReference>
<dbReference type="Proteomes" id="UP001597327">
    <property type="component" value="Unassembled WGS sequence"/>
</dbReference>
<sequence length="157" mass="17386">MTDDAVPSPTWSRYMDLALEEARLAEQRGEVPIGAVLVRDGEILARAGNRTLELNDPTAHAEVLVIREACARLQSQRLPGCDVYVTLEPCPMCATALSFARIRRIYYGAGDEKGGGVDHGPRLYAQPTCHHAPEVYSGLAEQDCARILRDFFQSRRD</sequence>
<dbReference type="SUPFAM" id="SSF53927">
    <property type="entry name" value="Cytidine deaminase-like"/>
    <property type="match status" value="1"/>
</dbReference>
<dbReference type="EMBL" id="JBHUFA010000001">
    <property type="protein sequence ID" value="MFD1695308.1"/>
    <property type="molecule type" value="Genomic_DNA"/>
</dbReference>
<keyword evidence="5 8" id="KW-0378">Hydrolase</keyword>
<dbReference type="InterPro" id="IPR002125">
    <property type="entry name" value="CMP_dCMP_dom"/>
</dbReference>
<dbReference type="Pfam" id="PF00383">
    <property type="entry name" value="dCMP_cyt_deam_1"/>
    <property type="match status" value="1"/>
</dbReference>
<dbReference type="CDD" id="cd01285">
    <property type="entry name" value="nucleoside_deaminase"/>
    <property type="match status" value="1"/>
</dbReference>
<feature type="binding site" evidence="8">
    <location>
        <position position="93"/>
    </location>
    <ligand>
        <name>Zn(2+)</name>
        <dbReference type="ChEBI" id="CHEBI:29105"/>
        <note>catalytic</note>
    </ligand>
</feature>
<dbReference type="InterPro" id="IPR016192">
    <property type="entry name" value="APOBEC/CMP_deaminase_Zn-bd"/>
</dbReference>
<dbReference type="InterPro" id="IPR016193">
    <property type="entry name" value="Cytidine_deaminase-like"/>
</dbReference>
<name>A0ABW4JV21_9HYPH</name>
<keyword evidence="6 8" id="KW-0862">Zinc</keyword>
<dbReference type="GO" id="GO:0052717">
    <property type="term" value="F:tRNA-specific adenosine-34 deaminase activity"/>
    <property type="evidence" value="ECO:0007669"/>
    <property type="project" value="UniProtKB-EC"/>
</dbReference>
<feature type="binding site" evidence="8">
    <location>
        <position position="60"/>
    </location>
    <ligand>
        <name>Zn(2+)</name>
        <dbReference type="ChEBI" id="CHEBI:29105"/>
        <note>catalytic</note>
    </ligand>
</feature>
<evidence type="ECO:0000256" key="2">
    <source>
        <dbReference type="ARBA" id="ARBA00011738"/>
    </source>
</evidence>
<comment type="subunit">
    <text evidence="2 8">Homodimer.</text>
</comment>
<dbReference type="EC" id="3.5.4.33" evidence="8"/>
<keyword evidence="11" id="KW-1185">Reference proteome</keyword>
<dbReference type="InterPro" id="IPR028883">
    <property type="entry name" value="tRNA_aden_deaminase"/>
</dbReference>
<keyword evidence="4 8" id="KW-0479">Metal-binding</keyword>
<feature type="binding site" evidence="8">
    <location>
        <position position="90"/>
    </location>
    <ligand>
        <name>Zn(2+)</name>
        <dbReference type="ChEBI" id="CHEBI:29105"/>
        <note>catalytic</note>
    </ligand>
</feature>
<evidence type="ECO:0000313" key="10">
    <source>
        <dbReference type="EMBL" id="MFD1695308.1"/>
    </source>
</evidence>
<accession>A0ABW4JV21</accession>
<dbReference type="PROSITE" id="PS51747">
    <property type="entry name" value="CYT_DCMP_DEAMINASES_2"/>
    <property type="match status" value="1"/>
</dbReference>
<evidence type="ECO:0000259" key="9">
    <source>
        <dbReference type="PROSITE" id="PS51747"/>
    </source>
</evidence>